<dbReference type="Proteomes" id="UP000499080">
    <property type="component" value="Unassembled WGS sequence"/>
</dbReference>
<evidence type="ECO:0000313" key="3">
    <source>
        <dbReference type="Proteomes" id="UP000499080"/>
    </source>
</evidence>
<reference evidence="2 3" key="1">
    <citation type="journal article" date="2019" name="Sci. Rep.">
        <title>Orb-weaving spider Araneus ventricosus genome elucidates the spidroin gene catalogue.</title>
        <authorList>
            <person name="Kono N."/>
            <person name="Nakamura H."/>
            <person name="Ohtoshi R."/>
            <person name="Moran D.A.P."/>
            <person name="Shinohara A."/>
            <person name="Yoshida Y."/>
            <person name="Fujiwara M."/>
            <person name="Mori M."/>
            <person name="Tomita M."/>
            <person name="Arakawa K."/>
        </authorList>
    </citation>
    <scope>NUCLEOTIDE SEQUENCE [LARGE SCALE GENOMIC DNA]</scope>
</reference>
<proteinExistence type="predicted"/>
<dbReference type="AlphaFoldDB" id="A0A4Y2PY36"/>
<gene>
    <name evidence="2" type="ORF">AVEN_215300_1</name>
</gene>
<dbReference type="EMBL" id="BGPR01012457">
    <property type="protein sequence ID" value="GBN56149.1"/>
    <property type="molecule type" value="Genomic_DNA"/>
</dbReference>
<comment type="caution">
    <text evidence="2">The sequence shown here is derived from an EMBL/GenBank/DDBJ whole genome shotgun (WGS) entry which is preliminary data.</text>
</comment>
<feature type="region of interest" description="Disordered" evidence="1">
    <location>
        <begin position="73"/>
        <end position="123"/>
    </location>
</feature>
<feature type="compositionally biased region" description="Polar residues" evidence="1">
    <location>
        <begin position="87"/>
        <end position="109"/>
    </location>
</feature>
<accession>A0A4Y2PY36</accession>
<evidence type="ECO:0000313" key="2">
    <source>
        <dbReference type="EMBL" id="GBN56149.1"/>
    </source>
</evidence>
<dbReference type="OrthoDB" id="6436883at2759"/>
<feature type="compositionally biased region" description="Basic residues" evidence="1">
    <location>
        <begin position="114"/>
        <end position="123"/>
    </location>
</feature>
<sequence>MFGVYMSLVHVKYDADLLLRLVWSGCLETKVQLRCSPRHLIKVRKDKVLPKIAFALLPNGTFMLSAPPAPLPIQPVPAEEKAGGGDSQSLGRQTMTTASRELATSSDSLTLKRPATRKRNKGS</sequence>
<evidence type="ECO:0000256" key="1">
    <source>
        <dbReference type="SAM" id="MobiDB-lite"/>
    </source>
</evidence>
<protein>
    <submittedName>
        <fullName evidence="2">Uncharacterized protein</fullName>
    </submittedName>
</protein>
<keyword evidence="3" id="KW-1185">Reference proteome</keyword>
<name>A0A4Y2PY36_ARAVE</name>
<organism evidence="2 3">
    <name type="scientific">Araneus ventricosus</name>
    <name type="common">Orbweaver spider</name>
    <name type="synonym">Epeira ventricosa</name>
    <dbReference type="NCBI Taxonomy" id="182803"/>
    <lineage>
        <taxon>Eukaryota</taxon>
        <taxon>Metazoa</taxon>
        <taxon>Ecdysozoa</taxon>
        <taxon>Arthropoda</taxon>
        <taxon>Chelicerata</taxon>
        <taxon>Arachnida</taxon>
        <taxon>Araneae</taxon>
        <taxon>Araneomorphae</taxon>
        <taxon>Entelegynae</taxon>
        <taxon>Araneoidea</taxon>
        <taxon>Araneidae</taxon>
        <taxon>Araneus</taxon>
    </lineage>
</organism>